<feature type="repeat" description="ANK" evidence="3">
    <location>
        <begin position="50"/>
        <end position="82"/>
    </location>
</feature>
<dbReference type="PRINTS" id="PR01415">
    <property type="entry name" value="ANKYRIN"/>
</dbReference>
<evidence type="ECO:0000256" key="3">
    <source>
        <dbReference type="PROSITE-ProRule" id="PRU00023"/>
    </source>
</evidence>
<keyword evidence="2 3" id="KW-0040">ANK repeat</keyword>
<proteinExistence type="predicted"/>
<dbReference type="Gene3D" id="1.25.40.20">
    <property type="entry name" value="Ankyrin repeat-containing domain"/>
    <property type="match status" value="2"/>
</dbReference>
<reference evidence="4" key="1">
    <citation type="journal article" date="2021" name="Nat. Commun.">
        <title>Genetic determinants of endophytism in the Arabidopsis root mycobiome.</title>
        <authorList>
            <person name="Mesny F."/>
            <person name="Miyauchi S."/>
            <person name="Thiergart T."/>
            <person name="Pickel B."/>
            <person name="Atanasova L."/>
            <person name="Karlsson M."/>
            <person name="Huettel B."/>
            <person name="Barry K.W."/>
            <person name="Haridas S."/>
            <person name="Chen C."/>
            <person name="Bauer D."/>
            <person name="Andreopoulos W."/>
            <person name="Pangilinan J."/>
            <person name="LaButti K."/>
            <person name="Riley R."/>
            <person name="Lipzen A."/>
            <person name="Clum A."/>
            <person name="Drula E."/>
            <person name="Henrissat B."/>
            <person name="Kohler A."/>
            <person name="Grigoriev I.V."/>
            <person name="Martin F.M."/>
            <person name="Hacquard S."/>
        </authorList>
    </citation>
    <scope>NUCLEOTIDE SEQUENCE</scope>
    <source>
        <strain evidence="4">MPI-CAGE-AT-0147</strain>
    </source>
</reference>
<dbReference type="PROSITE" id="PS50088">
    <property type="entry name" value="ANK_REPEAT"/>
    <property type="match status" value="3"/>
</dbReference>
<dbReference type="InterPro" id="IPR036770">
    <property type="entry name" value="Ankyrin_rpt-contain_sf"/>
</dbReference>
<keyword evidence="5" id="KW-1185">Reference proteome</keyword>
<comment type="caution">
    <text evidence="4">The sequence shown here is derived from an EMBL/GenBank/DDBJ whole genome shotgun (WGS) entry which is preliminary data.</text>
</comment>
<evidence type="ECO:0000256" key="1">
    <source>
        <dbReference type="ARBA" id="ARBA00022737"/>
    </source>
</evidence>
<evidence type="ECO:0000256" key="2">
    <source>
        <dbReference type="ARBA" id="ARBA00023043"/>
    </source>
</evidence>
<dbReference type="Proteomes" id="UP000738349">
    <property type="component" value="Unassembled WGS sequence"/>
</dbReference>
<evidence type="ECO:0000313" key="5">
    <source>
        <dbReference type="Proteomes" id="UP000738349"/>
    </source>
</evidence>
<dbReference type="SUPFAM" id="SSF48403">
    <property type="entry name" value="Ankyrin repeat"/>
    <property type="match status" value="1"/>
</dbReference>
<dbReference type="Pfam" id="PF12796">
    <property type="entry name" value="Ank_2"/>
    <property type="match status" value="1"/>
</dbReference>
<dbReference type="InterPro" id="IPR002110">
    <property type="entry name" value="Ankyrin_rpt"/>
</dbReference>
<dbReference type="AlphaFoldDB" id="A0A9P9D833"/>
<feature type="repeat" description="ANK" evidence="3">
    <location>
        <begin position="107"/>
        <end position="139"/>
    </location>
</feature>
<feature type="repeat" description="ANK" evidence="3">
    <location>
        <begin position="140"/>
        <end position="172"/>
    </location>
</feature>
<protein>
    <submittedName>
        <fullName evidence="4">Ankyrin repeat-containing domain protein</fullName>
    </submittedName>
</protein>
<dbReference type="Pfam" id="PF00023">
    <property type="entry name" value="Ank"/>
    <property type="match status" value="1"/>
</dbReference>
<dbReference type="OrthoDB" id="341259at2759"/>
<keyword evidence="1" id="KW-0677">Repeat</keyword>
<dbReference type="SMART" id="SM00248">
    <property type="entry name" value="ANK"/>
    <property type="match status" value="3"/>
</dbReference>
<name>A0A9P9D833_9HYPO</name>
<sequence length="213" mass="23419">MLLLDLPNELLLHLAESLELERDISALARTNGRLHNLLSGYLYENNVKHHGSSALIWAAYHGRIGTAQRLLDKGADVNVQVCPAIGYTRYPTRCPNLSYESAQTTYEGRTPLLWAAEKGHEALVKLLLQNGVDVNVMDQNEQTALQLAVDAGHREVARMLVANGADMNASDNADWPAVGLGHQWREELVEVRISAGLGRPSPPPPTHSKCMVM</sequence>
<dbReference type="PANTHER" id="PTHR24198">
    <property type="entry name" value="ANKYRIN REPEAT AND PROTEIN KINASE DOMAIN-CONTAINING PROTEIN"/>
    <property type="match status" value="1"/>
</dbReference>
<dbReference type="PANTHER" id="PTHR24198:SF165">
    <property type="entry name" value="ANKYRIN REPEAT-CONTAINING PROTEIN-RELATED"/>
    <property type="match status" value="1"/>
</dbReference>
<accession>A0A9P9D833</accession>
<organism evidence="4 5">
    <name type="scientific">Dactylonectria macrodidyma</name>
    <dbReference type="NCBI Taxonomy" id="307937"/>
    <lineage>
        <taxon>Eukaryota</taxon>
        <taxon>Fungi</taxon>
        <taxon>Dikarya</taxon>
        <taxon>Ascomycota</taxon>
        <taxon>Pezizomycotina</taxon>
        <taxon>Sordariomycetes</taxon>
        <taxon>Hypocreomycetidae</taxon>
        <taxon>Hypocreales</taxon>
        <taxon>Nectriaceae</taxon>
        <taxon>Dactylonectria</taxon>
    </lineage>
</organism>
<gene>
    <name evidence="4" type="ORF">EDB81DRAFT_823767</name>
</gene>
<dbReference type="EMBL" id="JAGMUV010000033">
    <property type="protein sequence ID" value="KAH7114056.1"/>
    <property type="molecule type" value="Genomic_DNA"/>
</dbReference>
<evidence type="ECO:0000313" key="4">
    <source>
        <dbReference type="EMBL" id="KAH7114056.1"/>
    </source>
</evidence>
<dbReference type="PROSITE" id="PS50297">
    <property type="entry name" value="ANK_REP_REGION"/>
    <property type="match status" value="3"/>
</dbReference>